<evidence type="ECO:0000256" key="3">
    <source>
        <dbReference type="ARBA" id="ARBA00023235"/>
    </source>
</evidence>
<comment type="catalytic activity">
    <reaction evidence="4 7">
        <text>uridine(38/39/40) in tRNA = pseudouridine(38/39/40) in tRNA</text>
        <dbReference type="Rhea" id="RHEA:22376"/>
        <dbReference type="Rhea" id="RHEA-COMP:10085"/>
        <dbReference type="Rhea" id="RHEA-COMP:10087"/>
        <dbReference type="ChEBI" id="CHEBI:65314"/>
        <dbReference type="ChEBI" id="CHEBI:65315"/>
        <dbReference type="EC" id="5.4.99.12"/>
    </reaction>
</comment>
<keyword evidence="3 4" id="KW-0413">Isomerase</keyword>
<evidence type="ECO:0000313" key="9">
    <source>
        <dbReference type="EMBL" id="PHK99259.1"/>
    </source>
</evidence>
<dbReference type="InterPro" id="IPR020103">
    <property type="entry name" value="PsdUridine_synth_cat_dom_sf"/>
</dbReference>
<sequence length="255" mass="28646">MTTRRYLLELAYCGTAYAGWQRQPNALSVEETVDTALSTMLGAPIKLVGCGRTDAGVHASDYAAHFDFDGALPPRLLGRLNRYLPVDIALRGLYLVPEELHARFSATGRAYAYHLNLEKDPFRPDTVAWVPALGALDYDRMQEAASLLLDYGAFAPFCKTNSDAYTMNCTLTESRWEFGERALTYHISANRFLRGMVRLIVGMCLRVGEGKLALDEVRRALDGQQRLPRPWSAPASGLYLTRVSYPDRTYWQRVP</sequence>
<feature type="binding site" evidence="4 6">
    <location>
        <position position="111"/>
    </location>
    <ligand>
        <name>substrate</name>
    </ligand>
</feature>
<dbReference type="Proteomes" id="UP000226437">
    <property type="component" value="Unassembled WGS sequence"/>
</dbReference>
<dbReference type="InterPro" id="IPR001406">
    <property type="entry name" value="PsdUridine_synth_TruA"/>
</dbReference>
<dbReference type="RefSeq" id="WP_099105875.1">
    <property type="nucleotide sequence ID" value="NZ_JAATJF010000002.1"/>
</dbReference>
<dbReference type="PIRSF" id="PIRSF001430">
    <property type="entry name" value="tRNA_psdUrid_synth"/>
    <property type="match status" value="1"/>
</dbReference>
<evidence type="ECO:0000256" key="7">
    <source>
        <dbReference type="RuleBase" id="RU003792"/>
    </source>
</evidence>
<dbReference type="CDD" id="cd02570">
    <property type="entry name" value="PseudoU_synth_EcTruA"/>
    <property type="match status" value="1"/>
</dbReference>
<dbReference type="HAMAP" id="MF_00171">
    <property type="entry name" value="TruA"/>
    <property type="match status" value="1"/>
</dbReference>
<gene>
    <name evidence="4 9" type="primary">truA</name>
    <name evidence="9" type="ORF">CGL56_07325</name>
</gene>
<dbReference type="InterPro" id="IPR020095">
    <property type="entry name" value="PsdUridine_synth_TruA_C"/>
</dbReference>
<organism evidence="9 10">
    <name type="scientific">Neolewinella marina</name>
    <dbReference type="NCBI Taxonomy" id="438751"/>
    <lineage>
        <taxon>Bacteria</taxon>
        <taxon>Pseudomonadati</taxon>
        <taxon>Bacteroidota</taxon>
        <taxon>Saprospiria</taxon>
        <taxon>Saprospirales</taxon>
        <taxon>Lewinellaceae</taxon>
        <taxon>Neolewinella</taxon>
    </lineage>
</organism>
<comment type="similarity">
    <text evidence="1 4 7">Belongs to the tRNA pseudouridine synthase TruA family.</text>
</comment>
<evidence type="ECO:0000256" key="1">
    <source>
        <dbReference type="ARBA" id="ARBA00009375"/>
    </source>
</evidence>
<feature type="domain" description="Pseudouridine synthase I TruA alpha/beta" evidence="8">
    <location>
        <begin position="154"/>
        <end position="246"/>
    </location>
</feature>
<dbReference type="GO" id="GO:0160147">
    <property type="term" value="F:tRNA pseudouridine(38-40) synthase activity"/>
    <property type="evidence" value="ECO:0007669"/>
    <property type="project" value="UniProtKB-EC"/>
</dbReference>
<reference evidence="9 10" key="1">
    <citation type="submission" date="2017-10" db="EMBL/GenBank/DDBJ databases">
        <title>The draft genome sequence of Lewinella marina KCTC 32374.</title>
        <authorList>
            <person name="Wang K."/>
        </authorList>
    </citation>
    <scope>NUCLEOTIDE SEQUENCE [LARGE SCALE GENOMIC DNA]</scope>
    <source>
        <strain evidence="9 10">MKG-38</strain>
    </source>
</reference>
<feature type="active site" description="Nucleophile" evidence="4 5">
    <location>
        <position position="54"/>
    </location>
</feature>
<evidence type="ECO:0000256" key="2">
    <source>
        <dbReference type="ARBA" id="ARBA00022694"/>
    </source>
</evidence>
<evidence type="ECO:0000256" key="4">
    <source>
        <dbReference type="HAMAP-Rule" id="MF_00171"/>
    </source>
</evidence>
<keyword evidence="2 4" id="KW-0819">tRNA processing</keyword>
<proteinExistence type="inferred from homology"/>
<dbReference type="Gene3D" id="3.30.70.580">
    <property type="entry name" value="Pseudouridine synthase I, catalytic domain, N-terminal subdomain"/>
    <property type="match status" value="1"/>
</dbReference>
<comment type="caution">
    <text evidence="9">The sequence shown here is derived from an EMBL/GenBank/DDBJ whole genome shotgun (WGS) entry which is preliminary data.</text>
</comment>
<evidence type="ECO:0000313" key="10">
    <source>
        <dbReference type="Proteomes" id="UP000226437"/>
    </source>
</evidence>
<comment type="function">
    <text evidence="4">Formation of pseudouridine at positions 38, 39 and 40 in the anticodon stem and loop of transfer RNAs.</text>
</comment>
<dbReference type="Gene3D" id="3.30.70.660">
    <property type="entry name" value="Pseudouridine synthase I, catalytic domain, C-terminal subdomain"/>
    <property type="match status" value="1"/>
</dbReference>
<dbReference type="NCBIfam" id="TIGR00071">
    <property type="entry name" value="hisT_truA"/>
    <property type="match status" value="1"/>
</dbReference>
<name>A0A2G0CH05_9BACT</name>
<protein>
    <recommendedName>
        <fullName evidence="4">tRNA pseudouridine synthase A</fullName>
        <ecNumber evidence="4">5.4.99.12</ecNumber>
    </recommendedName>
    <alternativeName>
        <fullName evidence="4">tRNA pseudouridine(38-40) synthase</fullName>
    </alternativeName>
    <alternativeName>
        <fullName evidence="4">tRNA pseudouridylate synthase I</fullName>
    </alternativeName>
    <alternativeName>
        <fullName evidence="4">tRNA-uridine isomerase I</fullName>
    </alternativeName>
</protein>
<dbReference type="Pfam" id="PF01416">
    <property type="entry name" value="PseudoU_synth_1"/>
    <property type="match status" value="1"/>
</dbReference>
<dbReference type="PANTHER" id="PTHR11142">
    <property type="entry name" value="PSEUDOURIDYLATE SYNTHASE"/>
    <property type="match status" value="1"/>
</dbReference>
<dbReference type="OrthoDB" id="9811823at2"/>
<dbReference type="GO" id="GO:0003723">
    <property type="term" value="F:RNA binding"/>
    <property type="evidence" value="ECO:0007669"/>
    <property type="project" value="InterPro"/>
</dbReference>
<dbReference type="EC" id="5.4.99.12" evidence="4"/>
<evidence type="ECO:0000256" key="6">
    <source>
        <dbReference type="PIRSR" id="PIRSR001430-2"/>
    </source>
</evidence>
<evidence type="ECO:0000259" key="8">
    <source>
        <dbReference type="Pfam" id="PF01416"/>
    </source>
</evidence>
<dbReference type="SUPFAM" id="SSF55120">
    <property type="entry name" value="Pseudouridine synthase"/>
    <property type="match status" value="1"/>
</dbReference>
<accession>A0A2G0CH05</accession>
<dbReference type="AlphaFoldDB" id="A0A2G0CH05"/>
<comment type="subunit">
    <text evidence="4">Homodimer.</text>
</comment>
<dbReference type="PANTHER" id="PTHR11142:SF0">
    <property type="entry name" value="TRNA PSEUDOURIDINE SYNTHASE-LIKE 1"/>
    <property type="match status" value="1"/>
</dbReference>
<keyword evidence="10" id="KW-1185">Reference proteome</keyword>
<evidence type="ECO:0000256" key="5">
    <source>
        <dbReference type="PIRSR" id="PIRSR001430-1"/>
    </source>
</evidence>
<dbReference type="InterPro" id="IPR020094">
    <property type="entry name" value="TruA/RsuA/RluB/E/F_N"/>
</dbReference>
<comment type="caution">
    <text evidence="4">Lacks conserved residue(s) required for the propagation of feature annotation.</text>
</comment>
<dbReference type="InterPro" id="IPR020097">
    <property type="entry name" value="PsdUridine_synth_TruA_a/b_dom"/>
</dbReference>
<dbReference type="GO" id="GO:0031119">
    <property type="term" value="P:tRNA pseudouridine synthesis"/>
    <property type="evidence" value="ECO:0007669"/>
    <property type="project" value="UniProtKB-UniRule"/>
</dbReference>
<dbReference type="EMBL" id="PDLO01000002">
    <property type="protein sequence ID" value="PHK99259.1"/>
    <property type="molecule type" value="Genomic_DNA"/>
</dbReference>